<dbReference type="AlphaFoldDB" id="A0A4Y2Q205"/>
<evidence type="ECO:0000313" key="1">
    <source>
        <dbReference type="EMBL" id="GBN57173.1"/>
    </source>
</evidence>
<organism evidence="1 2">
    <name type="scientific">Araneus ventricosus</name>
    <name type="common">Orbweaver spider</name>
    <name type="synonym">Epeira ventricosa</name>
    <dbReference type="NCBI Taxonomy" id="182803"/>
    <lineage>
        <taxon>Eukaryota</taxon>
        <taxon>Metazoa</taxon>
        <taxon>Ecdysozoa</taxon>
        <taxon>Arthropoda</taxon>
        <taxon>Chelicerata</taxon>
        <taxon>Arachnida</taxon>
        <taxon>Araneae</taxon>
        <taxon>Araneomorphae</taxon>
        <taxon>Entelegynae</taxon>
        <taxon>Araneoidea</taxon>
        <taxon>Araneidae</taxon>
        <taxon>Araneus</taxon>
    </lineage>
</organism>
<sequence length="167" mass="18945">DSNCDICFLDFSAAPINPSLFCSATLFSGVFSDEFHNSLNCVRVRRKFNKVPSVHWHIVLYHLQKFMRTDMSENCRRCGMKSLPVNEIYAVCSSKVNSRNNEPTNTISFWANFRIYENVTNALLADFSNLIFLGCDGRVVNTEVFNGCNSQALIQTSSTNPMDYLLT</sequence>
<keyword evidence="2" id="KW-1185">Reference proteome</keyword>
<protein>
    <submittedName>
        <fullName evidence="1">Uncharacterized protein</fullName>
    </submittedName>
</protein>
<proteinExistence type="predicted"/>
<comment type="caution">
    <text evidence="1">The sequence shown here is derived from an EMBL/GenBank/DDBJ whole genome shotgun (WGS) entry which is preliminary data.</text>
</comment>
<dbReference type="EMBL" id="BGPR01012684">
    <property type="protein sequence ID" value="GBN57173.1"/>
    <property type="molecule type" value="Genomic_DNA"/>
</dbReference>
<name>A0A4Y2Q205_ARAVE</name>
<dbReference type="Proteomes" id="UP000499080">
    <property type="component" value="Unassembled WGS sequence"/>
</dbReference>
<accession>A0A4Y2Q205</accession>
<reference evidence="1 2" key="1">
    <citation type="journal article" date="2019" name="Sci. Rep.">
        <title>Orb-weaving spider Araneus ventricosus genome elucidates the spidroin gene catalogue.</title>
        <authorList>
            <person name="Kono N."/>
            <person name="Nakamura H."/>
            <person name="Ohtoshi R."/>
            <person name="Moran D.A.P."/>
            <person name="Shinohara A."/>
            <person name="Yoshida Y."/>
            <person name="Fujiwara M."/>
            <person name="Mori M."/>
            <person name="Tomita M."/>
            <person name="Arakawa K."/>
        </authorList>
    </citation>
    <scope>NUCLEOTIDE SEQUENCE [LARGE SCALE GENOMIC DNA]</scope>
</reference>
<gene>
    <name evidence="1" type="ORF">AVEN_158013_1</name>
</gene>
<evidence type="ECO:0000313" key="2">
    <source>
        <dbReference type="Proteomes" id="UP000499080"/>
    </source>
</evidence>
<feature type="non-terminal residue" evidence="1">
    <location>
        <position position="1"/>
    </location>
</feature>